<evidence type="ECO:0000313" key="2">
    <source>
        <dbReference type="Proteomes" id="UP000223749"/>
    </source>
</evidence>
<dbReference type="AlphaFoldDB" id="A0A2D1U4A4"/>
<dbReference type="KEGG" id="pgs:CPT03_08105"/>
<evidence type="ECO:0000313" key="1">
    <source>
        <dbReference type="EMBL" id="ATP56439.1"/>
    </source>
</evidence>
<accession>A0A2D1U4A4</accession>
<proteinExistence type="predicted"/>
<dbReference type="EMBL" id="CP024091">
    <property type="protein sequence ID" value="ATP56439.1"/>
    <property type="molecule type" value="Genomic_DNA"/>
</dbReference>
<organism evidence="1 2">
    <name type="scientific">Pedobacter ginsengisoli</name>
    <dbReference type="NCBI Taxonomy" id="363852"/>
    <lineage>
        <taxon>Bacteria</taxon>
        <taxon>Pseudomonadati</taxon>
        <taxon>Bacteroidota</taxon>
        <taxon>Sphingobacteriia</taxon>
        <taxon>Sphingobacteriales</taxon>
        <taxon>Sphingobacteriaceae</taxon>
        <taxon>Pedobacter</taxon>
    </lineage>
</organism>
<dbReference type="OrthoDB" id="770596at2"/>
<dbReference type="Proteomes" id="UP000223749">
    <property type="component" value="Chromosome"/>
</dbReference>
<gene>
    <name evidence="1" type="ORF">CPT03_08105</name>
</gene>
<keyword evidence="2" id="KW-1185">Reference proteome</keyword>
<reference evidence="1 2" key="1">
    <citation type="submission" date="2017-10" db="EMBL/GenBank/DDBJ databases">
        <title>Whole genome of Pedobacter ginsengisoli T01R-27 isolated from tomato rhizosphere.</title>
        <authorList>
            <person name="Weon H.-Y."/>
            <person name="Lee S.A."/>
            <person name="Sang M.K."/>
            <person name="Song J."/>
        </authorList>
    </citation>
    <scope>NUCLEOTIDE SEQUENCE [LARGE SCALE GENOMIC DNA]</scope>
    <source>
        <strain evidence="1 2">T01R-27</strain>
    </source>
</reference>
<protein>
    <submittedName>
        <fullName evidence="1">Uncharacterized protein</fullName>
    </submittedName>
</protein>
<dbReference type="RefSeq" id="WP_099438381.1">
    <property type="nucleotide sequence ID" value="NZ_CP024091.1"/>
</dbReference>
<name>A0A2D1U4A4_9SPHI</name>
<sequence>MQKDLNPYEFTLEINGDPTAIRVEIPKEGDYIVYINGERTGHIYCIKGGSGVQWKTTDHISKDLVDEIGAHIEVLESKVG</sequence>